<dbReference type="AlphaFoldDB" id="A0AA39C6D3"/>
<evidence type="ECO:0000256" key="1">
    <source>
        <dbReference type="SAM" id="Phobius"/>
    </source>
</evidence>
<reference evidence="3" key="2">
    <citation type="submission" date="2023-03" db="EMBL/GenBank/DDBJ databases">
        <authorList>
            <person name="Inwood S.N."/>
            <person name="Skelly J.G."/>
            <person name="Guhlin J."/>
            <person name="Harrop T.W.R."/>
            <person name="Goldson S.G."/>
            <person name="Dearden P.K."/>
        </authorList>
    </citation>
    <scope>NUCLEOTIDE SEQUENCE</scope>
    <source>
        <strain evidence="3">Irish</strain>
        <tissue evidence="3">Whole body</tissue>
    </source>
</reference>
<evidence type="ECO:0000256" key="2">
    <source>
        <dbReference type="SAM" id="SignalP"/>
    </source>
</evidence>
<evidence type="ECO:0008006" key="5">
    <source>
        <dbReference type="Google" id="ProtNLM"/>
    </source>
</evidence>
<comment type="caution">
    <text evidence="3">The sequence shown here is derived from an EMBL/GenBank/DDBJ whole genome shotgun (WGS) entry which is preliminary data.</text>
</comment>
<evidence type="ECO:0000313" key="4">
    <source>
        <dbReference type="Proteomes" id="UP001168990"/>
    </source>
</evidence>
<sequence>MHTSCFVFLVLCVAFAASLDLGPYIRIAQCRSQCIKANNVDGDCEWELNRNKTTCNHCWEICESLETQWEATKSICEGDDYLRCPACQTACLYRRTRLEEEYLPSSLPAPKCGPIKLGAYDIAIDFLKTRGKWRAREYFASPYKPLLRQEHWIIVVMEDGVVNYSWEEWRPTLESLKEGPFVEATLSWHNINDQLLRLRELERKKLSERMRQFYLERNGKKVLRERRNQQDTLISDPVFQRFFFRESDDDFDEDGHQSRDLLLRNFVRENLQSMLQRESSYVVSWEPETGGLMGNQVVDTESAQISLLPGTKYLVRIASNEGPGSFPIEIDTRPKFNHENVLKQKKNLDNICPLAITAGVLLALIILSLIICIRLCFCRSKKDIDQADV</sequence>
<keyword evidence="1" id="KW-0472">Membrane</keyword>
<reference evidence="3" key="1">
    <citation type="journal article" date="2023" name="bioRxiv">
        <title>Scaffold-level genome assemblies of two parasitoid biocontrol wasps reveal the parthenogenesis mechanism and an associated novel virus.</title>
        <authorList>
            <person name="Inwood S."/>
            <person name="Skelly J."/>
            <person name="Guhlin J."/>
            <person name="Harrop T."/>
            <person name="Goldson S."/>
            <person name="Dearden P."/>
        </authorList>
    </citation>
    <scope>NUCLEOTIDE SEQUENCE</scope>
    <source>
        <strain evidence="3">Irish</strain>
        <tissue evidence="3">Whole body</tissue>
    </source>
</reference>
<organism evidence="3 4">
    <name type="scientific">Microctonus aethiopoides</name>
    <dbReference type="NCBI Taxonomy" id="144406"/>
    <lineage>
        <taxon>Eukaryota</taxon>
        <taxon>Metazoa</taxon>
        <taxon>Ecdysozoa</taxon>
        <taxon>Arthropoda</taxon>
        <taxon>Hexapoda</taxon>
        <taxon>Insecta</taxon>
        <taxon>Pterygota</taxon>
        <taxon>Neoptera</taxon>
        <taxon>Endopterygota</taxon>
        <taxon>Hymenoptera</taxon>
        <taxon>Apocrita</taxon>
        <taxon>Ichneumonoidea</taxon>
        <taxon>Braconidae</taxon>
        <taxon>Euphorinae</taxon>
        <taxon>Microctonus</taxon>
    </lineage>
</organism>
<evidence type="ECO:0000313" key="3">
    <source>
        <dbReference type="EMBL" id="KAK0158643.1"/>
    </source>
</evidence>
<gene>
    <name evidence="3" type="ORF">PV328_009620</name>
</gene>
<name>A0AA39C6D3_9HYME</name>
<keyword evidence="1" id="KW-0812">Transmembrane</keyword>
<keyword evidence="2" id="KW-0732">Signal</keyword>
<feature type="transmembrane region" description="Helical" evidence="1">
    <location>
        <begin position="354"/>
        <end position="377"/>
    </location>
</feature>
<keyword evidence="4" id="KW-1185">Reference proteome</keyword>
<keyword evidence="1" id="KW-1133">Transmembrane helix</keyword>
<proteinExistence type="predicted"/>
<protein>
    <recommendedName>
        <fullName evidence="5">TNFR-Cys domain-containing protein</fullName>
    </recommendedName>
</protein>
<dbReference type="Proteomes" id="UP001168990">
    <property type="component" value="Unassembled WGS sequence"/>
</dbReference>
<dbReference type="EMBL" id="JAQQBS010001424">
    <property type="protein sequence ID" value="KAK0158643.1"/>
    <property type="molecule type" value="Genomic_DNA"/>
</dbReference>
<feature type="signal peptide" evidence="2">
    <location>
        <begin position="1"/>
        <end position="18"/>
    </location>
</feature>
<accession>A0AA39C6D3</accession>
<feature type="chain" id="PRO_5041321440" description="TNFR-Cys domain-containing protein" evidence="2">
    <location>
        <begin position="19"/>
        <end position="389"/>
    </location>
</feature>